<name>A0A2L2XBB7_9FIRM</name>
<proteinExistence type="predicted"/>
<evidence type="ECO:0000313" key="1">
    <source>
        <dbReference type="EMBL" id="GBF33505.1"/>
    </source>
</evidence>
<comment type="caution">
    <text evidence="1">The sequence shown here is derived from an EMBL/GenBank/DDBJ whole genome shotgun (WGS) entry which is preliminary data.</text>
</comment>
<dbReference type="Proteomes" id="UP000239549">
    <property type="component" value="Unassembled WGS sequence"/>
</dbReference>
<accession>A0A2L2XBB7</accession>
<evidence type="ECO:0000313" key="2">
    <source>
        <dbReference type="Proteomes" id="UP000239549"/>
    </source>
</evidence>
<reference evidence="2" key="1">
    <citation type="submission" date="2018-02" db="EMBL/GenBank/DDBJ databases">
        <title>Genome sequence of Desulfocucumis palustris strain NAW-5.</title>
        <authorList>
            <person name="Watanabe M."/>
            <person name="Kojima H."/>
            <person name="Fukui M."/>
        </authorList>
    </citation>
    <scope>NUCLEOTIDE SEQUENCE [LARGE SCALE GENOMIC DNA]</scope>
    <source>
        <strain evidence="2">NAW-5</strain>
    </source>
</reference>
<keyword evidence="2" id="KW-1185">Reference proteome</keyword>
<gene>
    <name evidence="1" type="ORF">DCCM_2607</name>
</gene>
<dbReference type="AlphaFoldDB" id="A0A2L2XBB7"/>
<organism evidence="1 2">
    <name type="scientific">Desulfocucumis palustris</name>
    <dbReference type="NCBI Taxonomy" id="1898651"/>
    <lineage>
        <taxon>Bacteria</taxon>
        <taxon>Bacillati</taxon>
        <taxon>Bacillota</taxon>
        <taxon>Clostridia</taxon>
        <taxon>Eubacteriales</taxon>
        <taxon>Desulfocucumaceae</taxon>
        <taxon>Desulfocucumis</taxon>
    </lineage>
</organism>
<protein>
    <submittedName>
        <fullName evidence="1">Uncharacterized protein</fullName>
    </submittedName>
</protein>
<dbReference type="EMBL" id="BFAV01000104">
    <property type="protein sequence ID" value="GBF33505.1"/>
    <property type="molecule type" value="Genomic_DNA"/>
</dbReference>
<sequence>MVYSRFVAGSISGAGRYVCRMARDRRCFRRAGEFCFMAYFLHACL</sequence>